<dbReference type="EMBL" id="VVIQ01000014">
    <property type="protein sequence ID" value="MUL28789.1"/>
    <property type="molecule type" value="Genomic_DNA"/>
</dbReference>
<dbReference type="InterPro" id="IPR001387">
    <property type="entry name" value="Cro/C1-type_HTH"/>
</dbReference>
<keyword evidence="3" id="KW-1185">Reference proteome</keyword>
<evidence type="ECO:0000259" key="1">
    <source>
        <dbReference type="PROSITE" id="PS50943"/>
    </source>
</evidence>
<dbReference type="RefSeq" id="WP_036895624.1">
    <property type="nucleotide sequence ID" value="NZ_VVIQ01000014.1"/>
</dbReference>
<feature type="domain" description="HTH cro/C1-type" evidence="1">
    <location>
        <begin position="43"/>
        <end position="95"/>
    </location>
</feature>
<dbReference type="InterPro" id="IPR010982">
    <property type="entry name" value="Lambda_DNA-bd_dom_sf"/>
</dbReference>
<dbReference type="Gene3D" id="1.10.260.40">
    <property type="entry name" value="lambda repressor-like DNA-binding domains"/>
    <property type="match status" value="1"/>
</dbReference>
<protein>
    <submittedName>
        <fullName evidence="2">Helix-turn-helix transcriptional regulator</fullName>
    </submittedName>
</protein>
<comment type="caution">
    <text evidence="2">The sequence shown here is derived from an EMBL/GenBank/DDBJ whole genome shotgun (WGS) entry which is preliminary data.</text>
</comment>
<dbReference type="Pfam" id="PF01381">
    <property type="entry name" value="HTH_3"/>
    <property type="match status" value="1"/>
</dbReference>
<accession>A0A7C9HFA2</accession>
<dbReference type="CDD" id="cd00093">
    <property type="entry name" value="HTH_XRE"/>
    <property type="match status" value="1"/>
</dbReference>
<sequence>MSRITNRLEKYQSSTPSRWREEAEYRVENRAWLRHSQYIAMLMLEKMDELSLTQKALAERMGCTQQYVSKILRGKENLSIETLSKIESALSLRLLTY</sequence>
<evidence type="ECO:0000313" key="3">
    <source>
        <dbReference type="Proteomes" id="UP000482295"/>
    </source>
</evidence>
<evidence type="ECO:0000313" key="2">
    <source>
        <dbReference type="EMBL" id="MUL28789.1"/>
    </source>
</evidence>
<organism evidence="2 3">
    <name type="scientific">Prevotella vespertina</name>
    <dbReference type="NCBI Taxonomy" id="2608404"/>
    <lineage>
        <taxon>Bacteria</taxon>
        <taxon>Pseudomonadati</taxon>
        <taxon>Bacteroidota</taxon>
        <taxon>Bacteroidia</taxon>
        <taxon>Bacteroidales</taxon>
        <taxon>Prevotellaceae</taxon>
        <taxon>Prevotella</taxon>
    </lineage>
</organism>
<dbReference type="Proteomes" id="UP000482295">
    <property type="component" value="Unassembled WGS sequence"/>
</dbReference>
<dbReference type="PROSITE" id="PS50943">
    <property type="entry name" value="HTH_CROC1"/>
    <property type="match status" value="1"/>
</dbReference>
<dbReference type="SMART" id="SM00530">
    <property type="entry name" value="HTH_XRE"/>
    <property type="match status" value="1"/>
</dbReference>
<gene>
    <name evidence="2" type="ORF">F0475_10880</name>
</gene>
<dbReference type="AlphaFoldDB" id="A0A7C9HFA2"/>
<reference evidence="2 3" key="1">
    <citation type="submission" date="2019-09" db="EMBL/GenBank/DDBJ databases">
        <title>Prevotella A2879 sp. nov., isolated from an abscess of a patient.</title>
        <authorList>
            <person name="Buhl M."/>
            <person name="Oberhettinger P."/>
        </authorList>
    </citation>
    <scope>NUCLEOTIDE SEQUENCE [LARGE SCALE GENOMIC DNA]</scope>
    <source>
        <strain evidence="2 3">A2879</strain>
    </source>
</reference>
<proteinExistence type="predicted"/>
<dbReference type="SUPFAM" id="SSF47413">
    <property type="entry name" value="lambda repressor-like DNA-binding domains"/>
    <property type="match status" value="1"/>
</dbReference>
<dbReference type="GO" id="GO:0003677">
    <property type="term" value="F:DNA binding"/>
    <property type="evidence" value="ECO:0007669"/>
    <property type="project" value="InterPro"/>
</dbReference>
<name>A0A7C9HFA2_9BACT</name>